<feature type="domain" description="SH3" evidence="2">
    <location>
        <begin position="25"/>
        <end position="59"/>
    </location>
</feature>
<dbReference type="Gene3D" id="2.30.30.40">
    <property type="entry name" value="SH3 Domains"/>
    <property type="match status" value="1"/>
</dbReference>
<dbReference type="InterPro" id="IPR036028">
    <property type="entry name" value="SH3-like_dom_sf"/>
</dbReference>
<dbReference type="SUPFAM" id="SSF50044">
    <property type="entry name" value="SH3-domain"/>
    <property type="match status" value="1"/>
</dbReference>
<sequence length="87" mass="10070">MNSDNGFDGTNEPQEFSTHKPMLVIAKHSFEGRNNDELSFNKNNVISVTQKLDGGWLTGWPNWLVPFQLRRNCARFFIKTRRDCPKA</sequence>
<evidence type="ECO:0000313" key="4">
    <source>
        <dbReference type="WBParaSite" id="Gr19_v10_g11409.t1"/>
    </source>
</evidence>
<reference evidence="4" key="1">
    <citation type="submission" date="2022-11" db="UniProtKB">
        <authorList>
            <consortium name="WormBaseParasite"/>
        </authorList>
    </citation>
    <scope>IDENTIFICATION</scope>
</reference>
<name>A0A914GXY7_GLORO</name>
<dbReference type="AlphaFoldDB" id="A0A914GXY7"/>
<keyword evidence="3" id="KW-1185">Reference proteome</keyword>
<evidence type="ECO:0000259" key="2">
    <source>
        <dbReference type="Pfam" id="PF00018"/>
    </source>
</evidence>
<dbReference type="Proteomes" id="UP000887572">
    <property type="component" value="Unplaced"/>
</dbReference>
<dbReference type="WBParaSite" id="Gr19_v10_g11409.t1">
    <property type="protein sequence ID" value="Gr19_v10_g11409.t1"/>
    <property type="gene ID" value="Gr19_v10_g11409"/>
</dbReference>
<evidence type="ECO:0000256" key="1">
    <source>
        <dbReference type="ARBA" id="ARBA00022443"/>
    </source>
</evidence>
<dbReference type="InterPro" id="IPR001452">
    <property type="entry name" value="SH3_domain"/>
</dbReference>
<keyword evidence="1" id="KW-0728">SH3 domain</keyword>
<dbReference type="Pfam" id="PF00018">
    <property type="entry name" value="SH3_1"/>
    <property type="match status" value="1"/>
</dbReference>
<evidence type="ECO:0000313" key="3">
    <source>
        <dbReference type="Proteomes" id="UP000887572"/>
    </source>
</evidence>
<proteinExistence type="predicted"/>
<protein>
    <submittedName>
        <fullName evidence="4">SH3 domain-containing protein</fullName>
    </submittedName>
</protein>
<organism evidence="3 4">
    <name type="scientific">Globodera rostochiensis</name>
    <name type="common">Golden nematode worm</name>
    <name type="synonym">Heterodera rostochiensis</name>
    <dbReference type="NCBI Taxonomy" id="31243"/>
    <lineage>
        <taxon>Eukaryota</taxon>
        <taxon>Metazoa</taxon>
        <taxon>Ecdysozoa</taxon>
        <taxon>Nematoda</taxon>
        <taxon>Chromadorea</taxon>
        <taxon>Rhabditida</taxon>
        <taxon>Tylenchina</taxon>
        <taxon>Tylenchomorpha</taxon>
        <taxon>Tylenchoidea</taxon>
        <taxon>Heteroderidae</taxon>
        <taxon>Heteroderinae</taxon>
        <taxon>Globodera</taxon>
    </lineage>
</organism>
<accession>A0A914GXY7</accession>